<organism evidence="2 3">
    <name type="scientific">Staurois parvus</name>
    <dbReference type="NCBI Taxonomy" id="386267"/>
    <lineage>
        <taxon>Eukaryota</taxon>
        <taxon>Metazoa</taxon>
        <taxon>Chordata</taxon>
        <taxon>Craniata</taxon>
        <taxon>Vertebrata</taxon>
        <taxon>Euteleostomi</taxon>
        <taxon>Amphibia</taxon>
        <taxon>Batrachia</taxon>
        <taxon>Anura</taxon>
        <taxon>Neobatrachia</taxon>
        <taxon>Ranoidea</taxon>
        <taxon>Ranidae</taxon>
        <taxon>Staurois</taxon>
    </lineage>
</organism>
<dbReference type="EMBL" id="CATNWA010000252">
    <property type="protein sequence ID" value="CAI9535257.1"/>
    <property type="molecule type" value="Genomic_DNA"/>
</dbReference>
<keyword evidence="1" id="KW-0732">Signal</keyword>
<proteinExistence type="predicted"/>
<feature type="chain" id="PRO_5047520670" evidence="1">
    <location>
        <begin position="21"/>
        <end position="53"/>
    </location>
</feature>
<reference evidence="2" key="1">
    <citation type="submission" date="2023-05" db="EMBL/GenBank/DDBJ databases">
        <authorList>
            <person name="Stuckert A."/>
        </authorList>
    </citation>
    <scope>NUCLEOTIDE SEQUENCE</scope>
</reference>
<evidence type="ECO:0000256" key="1">
    <source>
        <dbReference type="SAM" id="SignalP"/>
    </source>
</evidence>
<feature type="signal peptide" evidence="1">
    <location>
        <begin position="1"/>
        <end position="20"/>
    </location>
</feature>
<keyword evidence="3" id="KW-1185">Reference proteome</keyword>
<evidence type="ECO:0000313" key="3">
    <source>
        <dbReference type="Proteomes" id="UP001162483"/>
    </source>
</evidence>
<evidence type="ECO:0000313" key="2">
    <source>
        <dbReference type="EMBL" id="CAI9535257.1"/>
    </source>
</evidence>
<name>A0ABN9AL01_9NEOB</name>
<protein>
    <submittedName>
        <fullName evidence="2">Uncharacterized protein</fullName>
    </submittedName>
</protein>
<comment type="caution">
    <text evidence="2">The sequence shown here is derived from an EMBL/GenBank/DDBJ whole genome shotgun (WGS) entry which is preliminary data.</text>
</comment>
<accession>A0ABN9AL01</accession>
<dbReference type="Proteomes" id="UP001162483">
    <property type="component" value="Unassembled WGS sequence"/>
</dbReference>
<gene>
    <name evidence="2" type="ORF">SPARVUS_LOCUS817428</name>
</gene>
<sequence>MHTGCFFSSCFWLLTFFSTASKPPSMLSYVSMHTQTVINVFWLGKKKPRLVGF</sequence>